<proteinExistence type="predicted"/>
<keyword evidence="3" id="KW-1185">Reference proteome</keyword>
<sequence length="123" mass="13067">MADEQHCEDEHGHDDDHGGGGGGGNTDFLDLEISKVLYSEAEGVTREAFRELLKDAAKRQWQARFGDQIDALAKLAVDELLADVTTNLEIEAKIAARQAAREGVDAKVSALLGGDSGSDADGE</sequence>
<dbReference type="RefSeq" id="WP_006975252.1">
    <property type="nucleotide sequence ID" value="NZ_ABCS01000086.1"/>
</dbReference>
<dbReference type="Proteomes" id="UP000005801">
    <property type="component" value="Unassembled WGS sequence"/>
</dbReference>
<evidence type="ECO:0000313" key="3">
    <source>
        <dbReference type="Proteomes" id="UP000005801"/>
    </source>
</evidence>
<evidence type="ECO:0000256" key="1">
    <source>
        <dbReference type="SAM" id="MobiDB-lite"/>
    </source>
</evidence>
<reference evidence="2 3" key="1">
    <citation type="submission" date="2007-06" db="EMBL/GenBank/DDBJ databases">
        <authorList>
            <person name="Shimkets L."/>
            <person name="Ferriera S."/>
            <person name="Johnson J."/>
            <person name="Kravitz S."/>
            <person name="Beeson K."/>
            <person name="Sutton G."/>
            <person name="Rogers Y.-H."/>
            <person name="Friedman R."/>
            <person name="Frazier M."/>
            <person name="Venter J.C."/>
        </authorList>
    </citation>
    <scope>NUCLEOTIDE SEQUENCE [LARGE SCALE GENOMIC DNA]</scope>
    <source>
        <strain evidence="2 3">SIR-1</strain>
    </source>
</reference>
<feature type="region of interest" description="Disordered" evidence="1">
    <location>
        <begin position="1"/>
        <end position="26"/>
    </location>
</feature>
<comment type="caution">
    <text evidence="2">The sequence shown here is derived from an EMBL/GenBank/DDBJ whole genome shotgun (WGS) entry which is preliminary data.</text>
</comment>
<name>A6GEW2_9BACT</name>
<protein>
    <submittedName>
        <fullName evidence="2">Uncharacterized protein</fullName>
    </submittedName>
</protein>
<dbReference type="AlphaFoldDB" id="A6GEW2"/>
<feature type="compositionally biased region" description="Basic and acidic residues" evidence="1">
    <location>
        <begin position="1"/>
        <end position="18"/>
    </location>
</feature>
<gene>
    <name evidence="2" type="ORF">PPSIR1_00235</name>
</gene>
<dbReference type="EMBL" id="ABCS01000086">
    <property type="protein sequence ID" value="EDM75624.1"/>
    <property type="molecule type" value="Genomic_DNA"/>
</dbReference>
<dbReference type="STRING" id="391625.PPSIR1_00235"/>
<organism evidence="2 3">
    <name type="scientific">Plesiocystis pacifica SIR-1</name>
    <dbReference type="NCBI Taxonomy" id="391625"/>
    <lineage>
        <taxon>Bacteria</taxon>
        <taxon>Pseudomonadati</taxon>
        <taxon>Myxococcota</taxon>
        <taxon>Polyangia</taxon>
        <taxon>Nannocystales</taxon>
        <taxon>Nannocystaceae</taxon>
        <taxon>Plesiocystis</taxon>
    </lineage>
</organism>
<evidence type="ECO:0000313" key="2">
    <source>
        <dbReference type="EMBL" id="EDM75624.1"/>
    </source>
</evidence>
<dbReference type="OrthoDB" id="9932491at2"/>
<accession>A6GEW2</accession>